<gene>
    <name evidence="2" type="ORF">T01_7511</name>
</gene>
<proteinExistence type="predicted"/>
<reference evidence="2 3" key="1">
    <citation type="submission" date="2015-01" db="EMBL/GenBank/DDBJ databases">
        <title>Evolution of Trichinella species and genotypes.</title>
        <authorList>
            <person name="Korhonen P.K."/>
            <person name="Edoardo P."/>
            <person name="Giuseppe L.R."/>
            <person name="Gasser R.B."/>
        </authorList>
    </citation>
    <scope>NUCLEOTIDE SEQUENCE [LARGE SCALE GENOMIC DNA]</scope>
    <source>
        <strain evidence="2">ISS3</strain>
    </source>
</reference>
<evidence type="ECO:0000313" key="3">
    <source>
        <dbReference type="Proteomes" id="UP000054776"/>
    </source>
</evidence>
<dbReference type="Proteomes" id="UP000054776">
    <property type="component" value="Unassembled WGS sequence"/>
</dbReference>
<accession>A0A0V1BJM1</accession>
<dbReference type="AlphaFoldDB" id="A0A0V1BJM1"/>
<dbReference type="InParanoid" id="A0A0V1BJM1"/>
<keyword evidence="3" id="KW-1185">Reference proteome</keyword>
<comment type="caution">
    <text evidence="2">The sequence shown here is derived from an EMBL/GenBank/DDBJ whole genome shotgun (WGS) entry which is preliminary data.</text>
</comment>
<dbReference type="OrthoDB" id="10442846at2759"/>
<name>A0A0V1BJM1_TRISP</name>
<evidence type="ECO:0000256" key="1">
    <source>
        <dbReference type="SAM" id="MobiDB-lite"/>
    </source>
</evidence>
<organism evidence="2 3">
    <name type="scientific">Trichinella spiralis</name>
    <name type="common">Trichina worm</name>
    <dbReference type="NCBI Taxonomy" id="6334"/>
    <lineage>
        <taxon>Eukaryota</taxon>
        <taxon>Metazoa</taxon>
        <taxon>Ecdysozoa</taxon>
        <taxon>Nematoda</taxon>
        <taxon>Enoplea</taxon>
        <taxon>Dorylaimia</taxon>
        <taxon>Trichinellida</taxon>
        <taxon>Trichinellidae</taxon>
        <taxon>Trichinella</taxon>
    </lineage>
</organism>
<sequence>MLPPFGSDGDRTRDLRFTRPTPYHLATEPLINFFPSKGVGVEATVGLANGQLTERRRYGRSRHSKAGLPAGAPGDHVT</sequence>
<feature type="region of interest" description="Disordered" evidence="1">
    <location>
        <begin position="51"/>
        <end position="78"/>
    </location>
</feature>
<evidence type="ECO:0000313" key="2">
    <source>
        <dbReference type="EMBL" id="KRY37130.1"/>
    </source>
</evidence>
<dbReference type="EMBL" id="JYDH01000036">
    <property type="protein sequence ID" value="KRY37130.1"/>
    <property type="molecule type" value="Genomic_DNA"/>
</dbReference>
<protein>
    <submittedName>
        <fullName evidence="2">Uncharacterized protein</fullName>
    </submittedName>
</protein>